<dbReference type="Pfam" id="PF07859">
    <property type="entry name" value="Abhydrolase_3"/>
    <property type="match status" value="1"/>
</dbReference>
<comment type="catalytic activity">
    <reaction evidence="2">
        <text>a diacylglycerol + H2O = a monoacylglycerol + a fatty acid + H(+)</text>
        <dbReference type="Rhea" id="RHEA:32731"/>
        <dbReference type="ChEBI" id="CHEBI:15377"/>
        <dbReference type="ChEBI" id="CHEBI:15378"/>
        <dbReference type="ChEBI" id="CHEBI:17408"/>
        <dbReference type="ChEBI" id="CHEBI:18035"/>
        <dbReference type="ChEBI" id="CHEBI:28868"/>
    </reaction>
</comment>
<gene>
    <name evidence="5" type="ORF">MCUN1_002156</name>
</gene>
<evidence type="ECO:0000313" key="6">
    <source>
        <dbReference type="Proteomes" id="UP001219933"/>
    </source>
</evidence>
<feature type="domain" description="Alpha/beta hydrolase fold-3" evidence="4">
    <location>
        <begin position="79"/>
        <end position="273"/>
    </location>
</feature>
<dbReference type="AlphaFoldDB" id="A0AAF0ERM2"/>
<dbReference type="InterPro" id="IPR050300">
    <property type="entry name" value="GDXG_lipolytic_enzyme"/>
</dbReference>
<dbReference type="GO" id="GO:0016787">
    <property type="term" value="F:hydrolase activity"/>
    <property type="evidence" value="ECO:0007669"/>
    <property type="project" value="UniProtKB-KW"/>
</dbReference>
<organism evidence="5 6">
    <name type="scientific">Malassezia cuniculi</name>
    <dbReference type="NCBI Taxonomy" id="948313"/>
    <lineage>
        <taxon>Eukaryota</taxon>
        <taxon>Fungi</taxon>
        <taxon>Dikarya</taxon>
        <taxon>Basidiomycota</taxon>
        <taxon>Ustilaginomycotina</taxon>
        <taxon>Malasseziomycetes</taxon>
        <taxon>Malasseziales</taxon>
        <taxon>Malasseziaceae</taxon>
        <taxon>Malassezia</taxon>
    </lineage>
</organism>
<dbReference type="InterPro" id="IPR013094">
    <property type="entry name" value="AB_hydrolase_3"/>
</dbReference>
<reference evidence="5" key="1">
    <citation type="submission" date="2023-03" db="EMBL/GenBank/DDBJ databases">
        <title>Mating type loci evolution in Malassezia.</title>
        <authorList>
            <person name="Coelho M.A."/>
        </authorList>
    </citation>
    <scope>NUCLEOTIDE SEQUENCE</scope>
    <source>
        <strain evidence="5">CBS 11721</strain>
    </source>
</reference>
<comment type="catalytic activity">
    <reaction evidence="3">
        <text>a monoacylglycerol + H2O = glycerol + a fatty acid + H(+)</text>
        <dbReference type="Rhea" id="RHEA:15245"/>
        <dbReference type="ChEBI" id="CHEBI:15377"/>
        <dbReference type="ChEBI" id="CHEBI:15378"/>
        <dbReference type="ChEBI" id="CHEBI:17408"/>
        <dbReference type="ChEBI" id="CHEBI:17754"/>
        <dbReference type="ChEBI" id="CHEBI:28868"/>
    </reaction>
</comment>
<dbReference type="InterPro" id="IPR029058">
    <property type="entry name" value="AB_hydrolase_fold"/>
</dbReference>
<dbReference type="Gene3D" id="3.40.50.1820">
    <property type="entry name" value="alpha/beta hydrolase"/>
    <property type="match status" value="1"/>
</dbReference>
<evidence type="ECO:0000256" key="1">
    <source>
        <dbReference type="ARBA" id="ARBA00022801"/>
    </source>
</evidence>
<keyword evidence="1" id="KW-0378">Hydrolase</keyword>
<evidence type="ECO:0000259" key="4">
    <source>
        <dbReference type="Pfam" id="PF07859"/>
    </source>
</evidence>
<dbReference type="Proteomes" id="UP001219933">
    <property type="component" value="Chromosome 3"/>
</dbReference>
<dbReference type="EMBL" id="CP119879">
    <property type="protein sequence ID" value="WFD35305.1"/>
    <property type="molecule type" value="Genomic_DNA"/>
</dbReference>
<dbReference type="SUPFAM" id="SSF53474">
    <property type="entry name" value="alpha/beta-Hydrolases"/>
    <property type="match status" value="1"/>
</dbReference>
<dbReference type="PANTHER" id="PTHR48081">
    <property type="entry name" value="AB HYDROLASE SUPERFAMILY PROTEIN C4A8.06C"/>
    <property type="match status" value="1"/>
</dbReference>
<name>A0AAF0ERM2_9BASI</name>
<dbReference type="PANTHER" id="PTHR48081:SF8">
    <property type="entry name" value="ALPHA_BETA HYDROLASE FOLD-3 DOMAIN-CONTAINING PROTEIN-RELATED"/>
    <property type="match status" value="1"/>
</dbReference>
<evidence type="ECO:0000256" key="3">
    <source>
        <dbReference type="ARBA" id="ARBA00048461"/>
    </source>
</evidence>
<evidence type="ECO:0000256" key="2">
    <source>
        <dbReference type="ARBA" id="ARBA00047591"/>
    </source>
</evidence>
<sequence>MVTISRLFALPWRFLVAYFFRINDWIKIIATRSLRPSQNPGVIVERINIPSRQGGRYIKAYKYTPTDVEKGVPLSVHLNWHASGYLLKRLGLDHYRCYVIASRLKCVVLDCDYAKGPERLFPAASDDAEDALNYVFARPDKFDTSRVSVGGSSAGGSLALAMSMLFGRERIKACFALYPPTKWVSPKDYDEDKPMLNPRFNSGLVLSNSAMKVFMDLYEITEDRYRDFRVSPIYGDLSRLPDHVLVACGDADTLHADGDRFVEKVHAHGTAAQRANTRFLSIPDEAHEFNNFPVHPNSIEWRDRLYNAAVETLSAAHR</sequence>
<proteinExistence type="predicted"/>
<protein>
    <recommendedName>
        <fullName evidence="4">Alpha/beta hydrolase fold-3 domain-containing protein</fullName>
    </recommendedName>
</protein>
<evidence type="ECO:0000313" key="5">
    <source>
        <dbReference type="EMBL" id="WFD35305.1"/>
    </source>
</evidence>
<keyword evidence="6" id="KW-1185">Reference proteome</keyword>
<accession>A0AAF0ERM2</accession>